<dbReference type="Pfam" id="PF00563">
    <property type="entry name" value="EAL"/>
    <property type="match status" value="1"/>
</dbReference>
<dbReference type="Gene3D" id="3.20.20.450">
    <property type="entry name" value="EAL domain"/>
    <property type="match status" value="1"/>
</dbReference>
<gene>
    <name evidence="2" type="ORF">LOSG293_010770</name>
</gene>
<dbReference type="PANTHER" id="PTHR33121">
    <property type="entry name" value="CYCLIC DI-GMP PHOSPHODIESTERASE PDEF"/>
    <property type="match status" value="1"/>
</dbReference>
<dbReference type="SUPFAM" id="SSF141868">
    <property type="entry name" value="EAL domain-like"/>
    <property type="match status" value="1"/>
</dbReference>
<dbReference type="InterPro" id="IPR050706">
    <property type="entry name" value="Cyclic-di-GMP_PDE-like"/>
</dbReference>
<evidence type="ECO:0000313" key="3">
    <source>
        <dbReference type="Proteomes" id="UP000028700"/>
    </source>
</evidence>
<evidence type="ECO:0000313" key="2">
    <source>
        <dbReference type="EMBL" id="GAK46978.1"/>
    </source>
</evidence>
<accession>A0A081BG10</accession>
<comment type="caution">
    <text evidence="2">The sequence shown here is derived from an EMBL/GenBank/DDBJ whole genome shotgun (WGS) entry which is preliminary data.</text>
</comment>
<sequence>MYQYFVQQIVNKRHQSVIGYELLLKQQTDQGWRLPANFTDIPASIVAGCLIEASKGLSLKANSLSVNLNRQQIVNRQVVDALLEAQKLIRPTRLQIELTEDVSDLQILDKDVISVLKECVSTGITISIDDIDTGCNTEQQVQSFIPFASEIKFALQNFGESVYRPDIQERLVFWRDYARRNKVQFVLEGIEDNHINQLIDTFNIDVRQGYFYEKPHQIMTCDTFQSA</sequence>
<feature type="domain" description="EAL" evidence="1">
    <location>
        <begin position="1"/>
        <end position="227"/>
    </location>
</feature>
<dbReference type="STRING" id="1291743.LOSG293_010770"/>
<dbReference type="EMBL" id="BBJM01000001">
    <property type="protein sequence ID" value="GAK46978.1"/>
    <property type="molecule type" value="Genomic_DNA"/>
</dbReference>
<dbReference type="OrthoDB" id="8731447at2"/>
<dbReference type="SMART" id="SM00052">
    <property type="entry name" value="EAL"/>
    <property type="match status" value="1"/>
</dbReference>
<dbReference type="InterPro" id="IPR001633">
    <property type="entry name" value="EAL_dom"/>
</dbReference>
<dbReference type="eggNOG" id="COG2200">
    <property type="taxonomic scope" value="Bacteria"/>
</dbReference>
<protein>
    <submittedName>
        <fullName evidence="2">EAL domain protein</fullName>
    </submittedName>
</protein>
<dbReference type="InterPro" id="IPR035919">
    <property type="entry name" value="EAL_sf"/>
</dbReference>
<organism evidence="2 3">
    <name type="scientific">Secundilactobacillus oryzae JCM 18671</name>
    <dbReference type="NCBI Taxonomy" id="1291743"/>
    <lineage>
        <taxon>Bacteria</taxon>
        <taxon>Bacillati</taxon>
        <taxon>Bacillota</taxon>
        <taxon>Bacilli</taxon>
        <taxon>Lactobacillales</taxon>
        <taxon>Lactobacillaceae</taxon>
        <taxon>Secundilactobacillus</taxon>
    </lineage>
</organism>
<dbReference type="Proteomes" id="UP000028700">
    <property type="component" value="Unassembled WGS sequence"/>
</dbReference>
<evidence type="ECO:0000259" key="1">
    <source>
        <dbReference type="PROSITE" id="PS50883"/>
    </source>
</evidence>
<dbReference type="RefSeq" id="WP_034525671.1">
    <property type="nucleotide sequence ID" value="NZ_BBAZ01000002.1"/>
</dbReference>
<dbReference type="GO" id="GO:0071111">
    <property type="term" value="F:cyclic-guanylate-specific phosphodiesterase activity"/>
    <property type="evidence" value="ECO:0007669"/>
    <property type="project" value="InterPro"/>
</dbReference>
<dbReference type="PROSITE" id="PS50883">
    <property type="entry name" value="EAL"/>
    <property type="match status" value="1"/>
</dbReference>
<proteinExistence type="predicted"/>
<dbReference type="AlphaFoldDB" id="A0A081BG10"/>
<dbReference type="PANTHER" id="PTHR33121:SF70">
    <property type="entry name" value="SIGNALING PROTEIN YKOW"/>
    <property type="match status" value="1"/>
</dbReference>
<reference evidence="2" key="1">
    <citation type="journal article" date="2014" name="Genome Announc.">
        <title>Draft Genome Sequence of Lactobacillus oryzae Strain SG293T.</title>
        <authorList>
            <person name="Tanizawa Y."/>
            <person name="Fujisawa T."/>
            <person name="Mochizuki T."/>
            <person name="Kaminuma E."/>
            <person name="Nakamura Y."/>
            <person name="Tohno M."/>
        </authorList>
    </citation>
    <scope>NUCLEOTIDE SEQUENCE [LARGE SCALE GENOMIC DNA]</scope>
    <source>
        <strain evidence="2">SG293</strain>
    </source>
</reference>
<keyword evidence="3" id="KW-1185">Reference proteome</keyword>
<name>A0A081BG10_9LACO</name>